<evidence type="ECO:0000313" key="4">
    <source>
        <dbReference type="WBParaSite" id="Bm10755.1"/>
    </source>
</evidence>
<dbReference type="EMBL" id="LN857009">
    <property type="protein sequence ID" value="CDP99431.1"/>
    <property type="molecule type" value="Genomic_DNA"/>
</dbReference>
<evidence type="ECO:0000313" key="2">
    <source>
        <dbReference type="EMBL" id="VIO99879.1"/>
    </source>
</evidence>
<accession>A0A0K0IPD3</accession>
<reference evidence="2" key="3">
    <citation type="submission" date="2019-04" db="EMBL/GenBank/DDBJ databases">
        <authorList>
            <person name="Howe K."/>
            <person name="Paulini M."/>
            <person name="Williams G."/>
        </authorList>
    </citation>
    <scope>NUCLEOTIDE SEQUENCE [LARGE SCALE GENOMIC DNA]</scope>
    <source>
        <strain evidence="2">FR3</strain>
    </source>
</reference>
<dbReference type="RefSeq" id="XP_001896661.1">
    <property type="nucleotide sequence ID" value="XM_001896626.1"/>
</dbReference>
<dbReference type="AlphaFoldDB" id="A0A0K0IPD3"/>
<proteinExistence type="predicted"/>
<organism evidence="3 4">
    <name type="scientific">Brugia malayi</name>
    <name type="common">Filarial nematode worm</name>
    <dbReference type="NCBI Taxonomy" id="6279"/>
    <lineage>
        <taxon>Eukaryota</taxon>
        <taxon>Metazoa</taxon>
        <taxon>Ecdysozoa</taxon>
        <taxon>Nematoda</taxon>
        <taxon>Chromadorea</taxon>
        <taxon>Rhabditida</taxon>
        <taxon>Spirurina</taxon>
        <taxon>Spiruromorpha</taxon>
        <taxon>Filarioidea</taxon>
        <taxon>Onchocercidae</taxon>
        <taxon>Brugia</taxon>
    </lineage>
</organism>
<dbReference type="OrthoDB" id="8184558at2759"/>
<keyword evidence="3" id="KW-1185">Reference proteome</keyword>
<protein>
    <submittedName>
        <fullName evidence="1 4">Bm10755</fullName>
    </submittedName>
    <submittedName>
        <fullName evidence="2">Membrane protein,putative</fullName>
    </submittedName>
</protein>
<dbReference type="WormBase" id="Bm10755">
    <property type="protein sequence ID" value="BM03990"/>
    <property type="gene ID" value="WBGene00231016"/>
</dbReference>
<dbReference type="EMBL" id="CAAKNF010000002">
    <property type="protein sequence ID" value="VIO99879.1"/>
    <property type="molecule type" value="Genomic_DNA"/>
</dbReference>
<dbReference type="WBParaSite" id="Bm10755.1">
    <property type="protein sequence ID" value="Bm10755.1"/>
    <property type="gene ID" value="WBGene00231016"/>
</dbReference>
<evidence type="ECO:0000313" key="5">
    <source>
        <dbReference type="WormBase" id="Bm10755"/>
    </source>
</evidence>
<name>A0A0K0IPD3_BRUMA</name>
<evidence type="ECO:0000313" key="3">
    <source>
        <dbReference type="Proteomes" id="UP000006672"/>
    </source>
</evidence>
<gene>
    <name evidence="1 4 5" type="ORF">Bm10755</name>
    <name evidence="2" type="ORF">BM_BM10755</name>
    <name evidence="1" type="ORF">BM_Bm10755</name>
</gene>
<dbReference type="CTD" id="6100102"/>
<dbReference type="Proteomes" id="UP000006672">
    <property type="component" value="Unassembled WGS sequence"/>
</dbReference>
<dbReference type="KEGG" id="bmy:BM_BM10755"/>
<accession>A0A4E9FZS8</accession>
<reference evidence="4" key="4">
    <citation type="submission" date="2019-12" db="UniProtKB">
        <authorList>
            <consortium name="WormBaseParasite"/>
        </authorList>
    </citation>
    <scope>IDENTIFICATION</scope>
</reference>
<reference evidence="1" key="2">
    <citation type="submission" date="2012-12" db="EMBL/GenBank/DDBJ databases">
        <authorList>
            <person name="Gao Y.W."/>
            <person name="Fan S.T."/>
            <person name="Sun H.T."/>
            <person name="Wang Z."/>
            <person name="Gao X.L."/>
            <person name="Li Y.G."/>
            <person name="Wang T.C."/>
            <person name="Zhang K."/>
            <person name="Xu W.W."/>
            <person name="Yu Z.J."/>
            <person name="Xia X.Z."/>
        </authorList>
    </citation>
    <scope>NUCLEOTIDE SEQUENCE</scope>
    <source>
        <strain evidence="1">FR3</strain>
    </source>
</reference>
<evidence type="ECO:0000313" key="1">
    <source>
        <dbReference type="EMBL" id="CDP99431.1"/>
    </source>
</evidence>
<dbReference type="GeneID" id="6100102"/>
<sequence>MPFPRYISADYFGPKPITIGVHFPIGHNASFPGDGEIIDPDTGETNYVFQHNQVVKWKDTGLEANGDDLIVQANGVWTFWSNNNKRESQHSYTLQSLEQLKHATRFEGGQGDNSLSNFHLIYNDYKPSTPQNISNNLNASCTVSCNCINKDGTVSRGALR</sequence>
<reference evidence="1 3" key="1">
    <citation type="journal article" date="2007" name="Science">
        <title>Draft genome of the filarial nematode parasite Brugia malayi.</title>
        <authorList>
            <person name="Ghedin E."/>
            <person name="Wang S."/>
            <person name="Spiro D."/>
            <person name="Caler E."/>
            <person name="Zhao Q."/>
            <person name="Crabtree J."/>
            <person name="Allen J.E."/>
            <person name="Delcher A.L."/>
            <person name="Guiliano D.B."/>
            <person name="Miranda-Saavedra D."/>
            <person name="Angiuoli S.V."/>
            <person name="Creasy T."/>
            <person name="Amedeo P."/>
            <person name="Haas B."/>
            <person name="El-Sayed N.M."/>
            <person name="Wortman J.R."/>
            <person name="Feldblyum T."/>
            <person name="Tallon L."/>
            <person name="Schatz M."/>
            <person name="Shumway M."/>
            <person name="Koo H."/>
            <person name="Salzberg S.L."/>
            <person name="Schobel S."/>
            <person name="Pertea M."/>
            <person name="Pop M."/>
            <person name="White O."/>
            <person name="Barton G.J."/>
            <person name="Carlow C.K."/>
            <person name="Crawford M.J."/>
            <person name="Daub J."/>
            <person name="Dimmic M.W."/>
            <person name="Estes C.F."/>
            <person name="Foster J.M."/>
            <person name="Ganatra M."/>
            <person name="Gregory W.F."/>
            <person name="Johnson N.M."/>
            <person name="Jin J."/>
            <person name="Komuniecki R."/>
            <person name="Korf I."/>
            <person name="Kumar S."/>
            <person name="Laney S."/>
            <person name="Li B.W."/>
            <person name="Li W."/>
            <person name="Lindblom T.H."/>
            <person name="Lustigman S."/>
            <person name="Ma D."/>
            <person name="Maina C.V."/>
            <person name="Martin D.M."/>
            <person name="McCarter J.P."/>
            <person name="McReynolds L."/>
            <person name="Mitreva M."/>
            <person name="Nutman T.B."/>
            <person name="Parkinson J."/>
            <person name="Peregrin-Alvarez J.M."/>
            <person name="Poole C."/>
            <person name="Ren Q."/>
            <person name="Saunders L."/>
            <person name="Sluder A.E."/>
            <person name="Smith K."/>
            <person name="Stanke M."/>
            <person name="Unnasch T.R."/>
            <person name="Ware J."/>
            <person name="Wei A.D."/>
            <person name="Weil G."/>
            <person name="Williams D.J."/>
            <person name="Zhang Y."/>
            <person name="Williams S.A."/>
            <person name="Fraser-Liggett C."/>
            <person name="Slatko B."/>
            <person name="Blaxter M.L."/>
            <person name="Scott A.L."/>
        </authorList>
    </citation>
    <scope>NUCLEOTIDE SEQUENCE</scope>
    <source>
        <strain evidence="1 3">FR3</strain>
    </source>
</reference>